<protein>
    <recommendedName>
        <fullName evidence="2">Nose resistant-to-fluoxetine protein N-terminal domain-containing protein</fullName>
    </recommendedName>
</protein>
<evidence type="ECO:0000259" key="2">
    <source>
        <dbReference type="SMART" id="SM00703"/>
    </source>
</evidence>
<feature type="domain" description="Nose resistant-to-fluoxetine protein N-terminal" evidence="2">
    <location>
        <begin position="1"/>
        <end position="128"/>
    </location>
</feature>
<dbReference type="EMBL" id="KZ347548">
    <property type="protein sequence ID" value="PIO67519.1"/>
    <property type="molecule type" value="Genomic_DNA"/>
</dbReference>
<dbReference type="PANTHER" id="PTHR11161:SF65">
    <property type="entry name" value="NOSE RESISTANT TO FLUOXETINE PROTEIN 6"/>
    <property type="match status" value="1"/>
</dbReference>
<feature type="transmembrane region" description="Helical" evidence="1">
    <location>
        <begin position="153"/>
        <end position="177"/>
    </location>
</feature>
<gene>
    <name evidence="3" type="ORF">TELCIR_10722</name>
</gene>
<feature type="transmembrane region" description="Helical" evidence="1">
    <location>
        <begin position="210"/>
        <end position="230"/>
    </location>
</feature>
<sequence>MGKVPSGITAGNNLWVGSWHTCRKIHVIKNNQGQKWNGQYCMAHLEAYERNNPLKVLDSSGAVDSHCYSKANSSAEEDDDGRCFTLVPMLNFGVCMPDSCTDYDVTRMITFAVRLAESAAGREAVCNVNVECRHENNLIPTLINFPQYFYTQMIVQATLAVDSFFLLSGLLASYLFFKKLLKDKVIRNPRNPLMWLMIYVKRYTRLTPTYAVIMLFDVTLFTYVSSGPFWRPIERQGCRVAWWTNFIYMNNFLLQDKECVGCPLFIISFSEAMKSG</sequence>
<dbReference type="InterPro" id="IPR006621">
    <property type="entry name" value="Nose-resist-to-fluoxetine_N"/>
</dbReference>
<name>A0A2G9UBB1_TELCI</name>
<dbReference type="Proteomes" id="UP000230423">
    <property type="component" value="Unassembled WGS sequence"/>
</dbReference>
<dbReference type="Pfam" id="PF20146">
    <property type="entry name" value="NRF"/>
    <property type="match status" value="1"/>
</dbReference>
<organism evidence="3 4">
    <name type="scientific">Teladorsagia circumcincta</name>
    <name type="common">Brown stomach worm</name>
    <name type="synonym">Ostertagia circumcincta</name>
    <dbReference type="NCBI Taxonomy" id="45464"/>
    <lineage>
        <taxon>Eukaryota</taxon>
        <taxon>Metazoa</taxon>
        <taxon>Ecdysozoa</taxon>
        <taxon>Nematoda</taxon>
        <taxon>Chromadorea</taxon>
        <taxon>Rhabditida</taxon>
        <taxon>Rhabditina</taxon>
        <taxon>Rhabditomorpha</taxon>
        <taxon>Strongyloidea</taxon>
        <taxon>Trichostrongylidae</taxon>
        <taxon>Teladorsagia</taxon>
    </lineage>
</organism>
<dbReference type="PANTHER" id="PTHR11161">
    <property type="entry name" value="O-ACYLTRANSFERASE"/>
    <property type="match status" value="1"/>
</dbReference>
<evidence type="ECO:0000313" key="4">
    <source>
        <dbReference type="Proteomes" id="UP000230423"/>
    </source>
</evidence>
<evidence type="ECO:0000313" key="3">
    <source>
        <dbReference type="EMBL" id="PIO67519.1"/>
    </source>
</evidence>
<keyword evidence="1" id="KW-1133">Transmembrane helix</keyword>
<keyword evidence="1" id="KW-0812">Transmembrane</keyword>
<dbReference type="OrthoDB" id="118951at2759"/>
<accession>A0A2G9UBB1</accession>
<dbReference type="AlphaFoldDB" id="A0A2G9UBB1"/>
<dbReference type="InterPro" id="IPR052728">
    <property type="entry name" value="O2_lipid_transport_reg"/>
</dbReference>
<dbReference type="SMART" id="SM00703">
    <property type="entry name" value="NRF"/>
    <property type="match status" value="1"/>
</dbReference>
<reference evidence="3 4" key="1">
    <citation type="submission" date="2015-09" db="EMBL/GenBank/DDBJ databases">
        <title>Draft genome of the parasitic nematode Teladorsagia circumcincta isolate WARC Sus (inbred).</title>
        <authorList>
            <person name="Mitreva M."/>
        </authorList>
    </citation>
    <scope>NUCLEOTIDE SEQUENCE [LARGE SCALE GENOMIC DNA]</scope>
    <source>
        <strain evidence="3 4">S</strain>
    </source>
</reference>
<evidence type="ECO:0000256" key="1">
    <source>
        <dbReference type="SAM" id="Phobius"/>
    </source>
</evidence>
<proteinExistence type="predicted"/>
<keyword evidence="1" id="KW-0472">Membrane</keyword>
<keyword evidence="4" id="KW-1185">Reference proteome</keyword>